<comment type="caution">
    <text evidence="3">The sequence shown here is derived from an EMBL/GenBank/DDBJ whole genome shotgun (WGS) entry which is preliminary data.</text>
</comment>
<sequence length="434" mass="48189">MVRRSKEMGAASRVASEFAPTPAPTLSTNGSSKGIPKGAASPNTNYCQYLGSLVTALYRAARIPKLMGGPKVIIDKSSVIVYKCIRFVLLIIGLVVCSCYILPLHRGPRAVLYKYFPKTKSSLQQKWINNAPERHIKDTPVDVFLPYLATAPVINTTSFKANEAVNVGSETVDEYKIINMARHLEALTNATVSYQSGQPKLMHEALDSLFVDILPHVHRDGSPVSLEHILYYGLFTERGSYFPRIHWDLDWSQFPTADGFQIWFLMKENDGEGGNMFLASTDDVDRYDPPVYYIAADDGSIIKTLNTAGSFPTQPLKTFADVNESGLEFRYLDMHAGDCLIFSKRTLHMSDPGPALSNLLSNRVALRLVVPLLSKNKDTIPFFSNSPIAKLTPMNSGLKHMALELAKKAKQVSKSIIHVPVSRYDMLDLSVTPW</sequence>
<name>A0A8J2WVA6_9STRA</name>
<keyword evidence="2" id="KW-1133">Transmembrane helix</keyword>
<dbReference type="AlphaFoldDB" id="A0A8J2WVA6"/>
<evidence type="ECO:0000313" key="3">
    <source>
        <dbReference type="EMBL" id="CAH0367060.1"/>
    </source>
</evidence>
<gene>
    <name evidence="3" type="ORF">PECAL_2P00580</name>
</gene>
<feature type="region of interest" description="Disordered" evidence="1">
    <location>
        <begin position="1"/>
        <end position="37"/>
    </location>
</feature>
<accession>A0A8J2WVA6</accession>
<evidence type="ECO:0000256" key="2">
    <source>
        <dbReference type="SAM" id="Phobius"/>
    </source>
</evidence>
<keyword evidence="2" id="KW-0472">Membrane</keyword>
<dbReference type="EMBL" id="CAKKNE010000002">
    <property type="protein sequence ID" value="CAH0367060.1"/>
    <property type="molecule type" value="Genomic_DNA"/>
</dbReference>
<organism evidence="3 4">
    <name type="scientific">Pelagomonas calceolata</name>
    <dbReference type="NCBI Taxonomy" id="35677"/>
    <lineage>
        <taxon>Eukaryota</taxon>
        <taxon>Sar</taxon>
        <taxon>Stramenopiles</taxon>
        <taxon>Ochrophyta</taxon>
        <taxon>Pelagophyceae</taxon>
        <taxon>Pelagomonadales</taxon>
        <taxon>Pelagomonadaceae</taxon>
        <taxon>Pelagomonas</taxon>
    </lineage>
</organism>
<evidence type="ECO:0000313" key="4">
    <source>
        <dbReference type="Proteomes" id="UP000789595"/>
    </source>
</evidence>
<keyword evidence="2" id="KW-0812">Transmembrane</keyword>
<proteinExistence type="predicted"/>
<keyword evidence="4" id="KW-1185">Reference proteome</keyword>
<evidence type="ECO:0000256" key="1">
    <source>
        <dbReference type="SAM" id="MobiDB-lite"/>
    </source>
</evidence>
<dbReference type="Proteomes" id="UP000789595">
    <property type="component" value="Unassembled WGS sequence"/>
</dbReference>
<feature type="transmembrane region" description="Helical" evidence="2">
    <location>
        <begin position="84"/>
        <end position="103"/>
    </location>
</feature>
<dbReference type="SUPFAM" id="SSF51197">
    <property type="entry name" value="Clavaminate synthase-like"/>
    <property type="match status" value="1"/>
</dbReference>
<protein>
    <submittedName>
        <fullName evidence="3">Uncharacterized protein</fullName>
    </submittedName>
</protein>
<reference evidence="3" key="1">
    <citation type="submission" date="2021-11" db="EMBL/GenBank/DDBJ databases">
        <authorList>
            <consortium name="Genoscope - CEA"/>
            <person name="William W."/>
        </authorList>
    </citation>
    <scope>NUCLEOTIDE SEQUENCE</scope>
</reference>